<dbReference type="Pfam" id="PF19408">
    <property type="entry name" value="PKD_6"/>
    <property type="match status" value="1"/>
</dbReference>
<dbReference type="RefSeq" id="WP_034976493.1">
    <property type="nucleotide sequence ID" value="NZ_FOFI01000001.1"/>
</dbReference>
<evidence type="ECO:0000313" key="3">
    <source>
        <dbReference type="Proteomes" id="UP000028623"/>
    </source>
</evidence>
<dbReference type="OrthoDB" id="1251149at2"/>
<dbReference type="STRING" id="421072.SAMN04488097_0204"/>
<dbReference type="Proteomes" id="UP000028623">
    <property type="component" value="Unassembled WGS sequence"/>
</dbReference>
<protein>
    <recommendedName>
        <fullName evidence="1">PKD-like domain-containing protein</fullName>
    </recommendedName>
</protein>
<accession>A0A085BEJ0</accession>
<organism evidence="2 3">
    <name type="scientific">Epilithonimonas lactis</name>
    <dbReference type="NCBI Taxonomy" id="421072"/>
    <lineage>
        <taxon>Bacteria</taxon>
        <taxon>Pseudomonadati</taxon>
        <taxon>Bacteroidota</taxon>
        <taxon>Flavobacteriia</taxon>
        <taxon>Flavobacteriales</taxon>
        <taxon>Weeksellaceae</taxon>
        <taxon>Chryseobacterium group</taxon>
        <taxon>Epilithonimonas</taxon>
    </lineage>
</organism>
<dbReference type="eggNOG" id="ENOG5032V4W">
    <property type="taxonomic scope" value="Bacteria"/>
</dbReference>
<comment type="caution">
    <text evidence="2">The sequence shown here is derived from an EMBL/GenBank/DDBJ whole genome shotgun (WGS) entry which is preliminary data.</text>
</comment>
<name>A0A085BEJ0_9FLAO</name>
<proteinExistence type="predicted"/>
<sequence length="232" mass="26058">MKKYLIVAAGSLATISFGQCTIAGNSTIKINETATFSVDAKAQCEECYSWKMPSDQNLTVDGNTKSNTIKVKASSPGQSTISVSILNNKGLLQCEKVIDVVDNKQELADKNCGVFINDFKEVKVSESVISFFPNENLDDYLYKWIVTYINGDTQESKEKIPQFFFSDINYITSVKLKIMTKSPLCSLTLSKKFEQNYWKPTETKLGIVEQKTYSQGSYSDYVKKENVDNSQK</sequence>
<feature type="domain" description="PKD-like" evidence="1">
    <location>
        <begin position="21"/>
        <end position="90"/>
    </location>
</feature>
<dbReference type="InterPro" id="IPR045829">
    <property type="entry name" value="PKD_6"/>
</dbReference>
<dbReference type="AlphaFoldDB" id="A0A085BEJ0"/>
<keyword evidence="3" id="KW-1185">Reference proteome</keyword>
<dbReference type="EMBL" id="JPLY01000004">
    <property type="protein sequence ID" value="KFC20885.1"/>
    <property type="molecule type" value="Genomic_DNA"/>
</dbReference>
<reference evidence="2 3" key="1">
    <citation type="submission" date="2014-07" db="EMBL/GenBank/DDBJ databases">
        <title>Epilithonimonas lactis LMG 22401 Genome.</title>
        <authorList>
            <person name="Pipes S.E."/>
            <person name="Stropko S.J."/>
        </authorList>
    </citation>
    <scope>NUCLEOTIDE SEQUENCE [LARGE SCALE GENOMIC DNA]</scope>
    <source>
        <strain evidence="2 3">LMG 24401</strain>
    </source>
</reference>
<gene>
    <name evidence="2" type="ORF">IO89_11635</name>
</gene>
<evidence type="ECO:0000259" key="1">
    <source>
        <dbReference type="Pfam" id="PF19408"/>
    </source>
</evidence>
<evidence type="ECO:0000313" key="2">
    <source>
        <dbReference type="EMBL" id="KFC20885.1"/>
    </source>
</evidence>